<dbReference type="Gene3D" id="2.160.20.10">
    <property type="entry name" value="Single-stranded right-handed beta-helix, Pectin lyase-like"/>
    <property type="match status" value="1"/>
</dbReference>
<dbReference type="PANTHER" id="PTHR31736:SF19">
    <property type="entry name" value="PECTIN LYASE SUPERFAMILY PROTEIN-RELATED"/>
    <property type="match status" value="1"/>
</dbReference>
<dbReference type="SUPFAM" id="SSF51126">
    <property type="entry name" value="Pectin lyase-like"/>
    <property type="match status" value="1"/>
</dbReference>
<dbReference type="InterPro" id="IPR011050">
    <property type="entry name" value="Pectin_lyase_fold/virulence"/>
</dbReference>
<evidence type="ECO:0000256" key="3">
    <source>
        <dbReference type="ARBA" id="ARBA00023157"/>
    </source>
</evidence>
<evidence type="ECO:0000256" key="7">
    <source>
        <dbReference type="SAM" id="SignalP"/>
    </source>
</evidence>
<dbReference type="GO" id="GO:0046576">
    <property type="term" value="F:rhamnogalacturonan alpha-L-rhamnopyranosyl-(1-&gt;4)-alpha-D-galactopyranosyluronide lyase activity"/>
    <property type="evidence" value="ECO:0007669"/>
    <property type="project" value="UniProtKB-ARBA"/>
</dbReference>
<proteinExistence type="evidence at transcript level"/>
<evidence type="ECO:0000313" key="8">
    <source>
        <dbReference type="EMBL" id="ANJ43647.1"/>
    </source>
</evidence>
<sequence>MTMRPQQQSCFMTILMLFGLVQIGIARDLRNVTEPKTPQTCTYLKATGGDDTAVIQKALDSCAKGKAVALASGTFFSGPINIPSGVSLLVDEGVTLKAIPNPKLFDAGLKTCGTIDNSGFGCKALITMVGAKGSGIYGKGIIDGQGGENMTGTNTTWWRLTILASRQGKFQNNPRLIQINDSTDITVYQITLTSSPFYHLTSSKTNGFTVWGIFINSSHANRNTDGIDPTGSQNVTIAHCNISTVDDNIAISALIAPARHISIYNNFLNHGNGLAIGSWTVFGVSDVTFSNLTLNSLTYGIYIKSDTKNGGLVSNITYDNICIYRTRYPITLDMFYYNHTGNRTPSFKNIFLKNVRIGTTGSYILHGISDSDPIQVNMTDVHVAKGSTWSVSHAKIEGVYKDDNAGRHCRQNGNI</sequence>
<evidence type="ECO:0000256" key="1">
    <source>
        <dbReference type="ARBA" id="ARBA00008834"/>
    </source>
</evidence>
<dbReference type="InterPro" id="IPR000743">
    <property type="entry name" value="Glyco_hydro_28"/>
</dbReference>
<dbReference type="PANTHER" id="PTHR31736">
    <property type="match status" value="1"/>
</dbReference>
<keyword evidence="2 6" id="KW-0378">Hydrolase</keyword>
<evidence type="ECO:0000256" key="2">
    <source>
        <dbReference type="ARBA" id="ARBA00022801"/>
    </source>
</evidence>
<dbReference type="EMBL" id="KT921974">
    <property type="protein sequence ID" value="ANJ43647.1"/>
    <property type="molecule type" value="mRNA"/>
</dbReference>
<evidence type="ECO:0000256" key="5">
    <source>
        <dbReference type="ARBA" id="ARBA00023295"/>
    </source>
</evidence>
<feature type="signal peptide" evidence="7">
    <location>
        <begin position="1"/>
        <end position="26"/>
    </location>
</feature>
<keyword evidence="4" id="KW-0325">Glycoprotein</keyword>
<comment type="similarity">
    <text evidence="1 6">Belongs to the glycosyl hydrolase 28 family.</text>
</comment>
<evidence type="ECO:0000256" key="6">
    <source>
        <dbReference type="RuleBase" id="RU361169"/>
    </source>
</evidence>
<accession>A0A191XT40</accession>
<reference evidence="8" key="1">
    <citation type="journal article" date="2016" name="Sci. Rep.">
        <title>Horizontal Gene Transfer of Pectinases from Bacteria Preceded the Diversification of Stick and Leaf Insects.</title>
        <authorList>
            <person name="Shelomi M."/>
            <person name="Danchin E.G."/>
            <person name="Heckel D."/>
            <person name="Wipfler B."/>
            <person name="Bradler S."/>
            <person name="Zhou X."/>
            <person name="Pauchet Y."/>
        </authorList>
    </citation>
    <scope>NUCLEOTIDE SEQUENCE</scope>
    <source>
        <strain evidence="8">RAR10</strain>
        <tissue evidence="8">Midgut</tissue>
    </source>
</reference>
<dbReference type="GO" id="GO:0004650">
    <property type="term" value="F:polygalacturonase activity"/>
    <property type="evidence" value="ECO:0007669"/>
    <property type="project" value="InterPro"/>
</dbReference>
<keyword evidence="3" id="KW-1015">Disulfide bond</keyword>
<dbReference type="GO" id="GO:0005975">
    <property type="term" value="P:carbohydrate metabolic process"/>
    <property type="evidence" value="ECO:0007669"/>
    <property type="project" value="InterPro"/>
</dbReference>
<dbReference type="SMART" id="SM00710">
    <property type="entry name" value="PbH1"/>
    <property type="match status" value="4"/>
</dbReference>
<protein>
    <submittedName>
        <fullName evidence="8">Glycoside hydrolase family 28</fullName>
    </submittedName>
</protein>
<keyword evidence="7" id="KW-0732">Signal</keyword>
<dbReference type="InterPro" id="IPR012334">
    <property type="entry name" value="Pectin_lyas_fold"/>
</dbReference>
<organism evidence="8">
    <name type="scientific">Ramulus artemis</name>
    <dbReference type="NCBI Taxonomy" id="1390046"/>
    <lineage>
        <taxon>Eukaryota</taxon>
        <taxon>Metazoa</taxon>
        <taxon>Ecdysozoa</taxon>
        <taxon>Arthropoda</taxon>
        <taxon>Hexapoda</taxon>
        <taxon>Insecta</taxon>
        <taxon>Pterygota</taxon>
        <taxon>Neoptera</taxon>
        <taxon>Polyneoptera</taxon>
        <taxon>Phasmatodea</taxon>
        <taxon>Verophasmatodea</taxon>
        <taxon>Anareolatae</taxon>
        <taxon>Phasmatidae</taxon>
        <taxon>Clitumninae</taxon>
        <taxon>Clitumnini</taxon>
        <taxon>Ramulus</taxon>
    </lineage>
</organism>
<feature type="chain" id="PRO_5008249638" evidence="7">
    <location>
        <begin position="27"/>
        <end position="415"/>
    </location>
</feature>
<dbReference type="Pfam" id="PF00295">
    <property type="entry name" value="Glyco_hydro_28"/>
    <property type="match status" value="1"/>
</dbReference>
<name>A0A191XT40_9NEOP</name>
<evidence type="ECO:0000256" key="4">
    <source>
        <dbReference type="ARBA" id="ARBA00023180"/>
    </source>
</evidence>
<dbReference type="AlphaFoldDB" id="A0A191XT40"/>
<dbReference type="InterPro" id="IPR006626">
    <property type="entry name" value="PbH1"/>
</dbReference>
<keyword evidence="5 6" id="KW-0326">Glycosidase</keyword>